<organism evidence="2 3">
    <name type="scientific">Hymenobacter jeollabukensis</name>
    <dbReference type="NCBI Taxonomy" id="2025313"/>
    <lineage>
        <taxon>Bacteria</taxon>
        <taxon>Pseudomonadati</taxon>
        <taxon>Bacteroidota</taxon>
        <taxon>Cytophagia</taxon>
        <taxon>Cytophagales</taxon>
        <taxon>Hymenobacteraceae</taxon>
        <taxon>Hymenobacter</taxon>
    </lineage>
</organism>
<dbReference type="PANTHER" id="PTHR33877:SF2">
    <property type="entry name" value="OS07G0170200 PROTEIN"/>
    <property type="match status" value="1"/>
</dbReference>
<dbReference type="Gene3D" id="1.10.30.50">
    <property type="match status" value="1"/>
</dbReference>
<reference evidence="2 3" key="1">
    <citation type="submission" date="2019-05" db="EMBL/GenBank/DDBJ databases">
        <title>Hymenobacter edaphi sp. nov., isolated from abandoned arsenic-contaminated farmland soil.</title>
        <authorList>
            <person name="Nie L."/>
        </authorList>
    </citation>
    <scope>NUCLEOTIDE SEQUENCE [LARGE SCALE GENOMIC DNA]</scope>
    <source>
        <strain evidence="2 3">1-3-3-8</strain>
    </source>
</reference>
<evidence type="ECO:0000313" key="3">
    <source>
        <dbReference type="Proteomes" id="UP000305517"/>
    </source>
</evidence>
<dbReference type="Pfam" id="PF14279">
    <property type="entry name" value="HNH_5"/>
    <property type="match status" value="1"/>
</dbReference>
<feature type="domain" description="HNH nuclease" evidence="1">
    <location>
        <begin position="30"/>
        <end position="85"/>
    </location>
</feature>
<dbReference type="Proteomes" id="UP000305517">
    <property type="component" value="Unassembled WGS sequence"/>
</dbReference>
<comment type="caution">
    <text evidence="2">The sequence shown here is derived from an EMBL/GenBank/DDBJ whole genome shotgun (WGS) entry which is preliminary data.</text>
</comment>
<keyword evidence="2" id="KW-0540">Nuclease</keyword>
<dbReference type="InterPro" id="IPR003615">
    <property type="entry name" value="HNH_nuc"/>
</dbReference>
<protein>
    <submittedName>
        <fullName evidence="2">HNH endonuclease</fullName>
    </submittedName>
</protein>
<dbReference type="AlphaFoldDB" id="A0A5R8WIY2"/>
<sequence length="156" mass="16868">MEILGSTTTPLLSRTNRTEKNQGMNWISQHKRLAIYLRDGLACCYCGKGLEQGVKLTLDHLIPYSKGGAISSASNLITCCLSCNSARGNRPRAHFVASLSALTGLDADEVLRGIANARRRKLDLTTAKAMIARRKSCLKALLELIYGEDASTAQAA</sequence>
<accession>A0A5R8WIY2</accession>
<dbReference type="CDD" id="cd00085">
    <property type="entry name" value="HNHc"/>
    <property type="match status" value="1"/>
</dbReference>
<dbReference type="InterPro" id="IPR052892">
    <property type="entry name" value="NA-targeting_endonuclease"/>
</dbReference>
<dbReference type="OrthoDB" id="963483at2"/>
<dbReference type="PANTHER" id="PTHR33877">
    <property type="entry name" value="SLL1193 PROTEIN"/>
    <property type="match status" value="1"/>
</dbReference>
<dbReference type="EMBL" id="VAJM01000016">
    <property type="protein sequence ID" value="TLM88710.1"/>
    <property type="molecule type" value="Genomic_DNA"/>
</dbReference>
<evidence type="ECO:0000259" key="1">
    <source>
        <dbReference type="SMART" id="SM00507"/>
    </source>
</evidence>
<dbReference type="RefSeq" id="WP_138081542.1">
    <property type="nucleotide sequence ID" value="NZ_VAJM01000016.1"/>
</dbReference>
<keyword evidence="2" id="KW-0255">Endonuclease</keyword>
<evidence type="ECO:0000313" key="2">
    <source>
        <dbReference type="EMBL" id="TLM88710.1"/>
    </source>
</evidence>
<proteinExistence type="predicted"/>
<gene>
    <name evidence="2" type="ORF">FDY95_23020</name>
</gene>
<keyword evidence="3" id="KW-1185">Reference proteome</keyword>
<dbReference type="GO" id="GO:0004519">
    <property type="term" value="F:endonuclease activity"/>
    <property type="evidence" value="ECO:0007669"/>
    <property type="project" value="UniProtKB-KW"/>
</dbReference>
<keyword evidence="2" id="KW-0378">Hydrolase</keyword>
<dbReference type="InterPro" id="IPR029471">
    <property type="entry name" value="HNH_5"/>
</dbReference>
<name>A0A5R8WIY2_9BACT</name>
<dbReference type="SMART" id="SM00507">
    <property type="entry name" value="HNHc"/>
    <property type="match status" value="1"/>
</dbReference>